<sequence length="105" mass="11814">MDIVNILKTSIPKDLATFYQTWGANSPVMDRAGERPFQCRYCPYSASQKGNLKTHVQCVHRVPFDNSQYPDLRFPSPPNNYSINPLEGQLENIFTISPVPGATVL</sequence>
<dbReference type="GO" id="GO:0000978">
    <property type="term" value="F:RNA polymerase II cis-regulatory region sequence-specific DNA binding"/>
    <property type="evidence" value="ECO:0007669"/>
    <property type="project" value="TreeGrafter"/>
</dbReference>
<dbReference type="GO" id="GO:0000981">
    <property type="term" value="F:DNA-binding transcription factor activity, RNA polymerase II-specific"/>
    <property type="evidence" value="ECO:0007669"/>
    <property type="project" value="TreeGrafter"/>
</dbReference>
<comment type="similarity">
    <text evidence="2">Belongs to the krueppel C2H2-type zinc-finger protein family.</text>
</comment>
<evidence type="ECO:0000256" key="8">
    <source>
        <dbReference type="ARBA" id="ARBA00023125"/>
    </source>
</evidence>
<keyword evidence="4" id="KW-0677">Repeat</keyword>
<evidence type="ECO:0000256" key="9">
    <source>
        <dbReference type="ARBA" id="ARBA00023163"/>
    </source>
</evidence>
<keyword evidence="5 11" id="KW-0863">Zinc-finger</keyword>
<evidence type="ECO:0000256" key="4">
    <source>
        <dbReference type="ARBA" id="ARBA00022737"/>
    </source>
</evidence>
<dbReference type="FunFam" id="3.30.160.60:FF:001673">
    <property type="entry name" value="Zinc finger protein 536"/>
    <property type="match status" value="1"/>
</dbReference>
<proteinExistence type="inferred from homology"/>
<keyword evidence="9" id="KW-0804">Transcription</keyword>
<evidence type="ECO:0000256" key="3">
    <source>
        <dbReference type="ARBA" id="ARBA00022723"/>
    </source>
</evidence>
<reference evidence="13" key="1">
    <citation type="submission" date="2017-07" db="EMBL/GenBank/DDBJ databases">
        <authorList>
            <person name="Mikheyev A."/>
            <person name="Grau M."/>
        </authorList>
    </citation>
    <scope>NUCLEOTIDE SEQUENCE</scope>
    <source>
        <tissue evidence="13">Venom_gland</tissue>
    </source>
</reference>
<keyword evidence="6" id="KW-0862">Zinc</keyword>
<dbReference type="EMBL" id="IACM01095133">
    <property type="protein sequence ID" value="LAB32561.1"/>
    <property type="molecule type" value="Transcribed_RNA"/>
</dbReference>
<dbReference type="SUPFAM" id="SSF57667">
    <property type="entry name" value="beta-beta-alpha zinc fingers"/>
    <property type="match status" value="1"/>
</dbReference>
<name>A0A2D4MGP0_9SAUR</name>
<keyword evidence="3" id="KW-0479">Metal-binding</keyword>
<evidence type="ECO:0000256" key="5">
    <source>
        <dbReference type="ARBA" id="ARBA00022771"/>
    </source>
</evidence>
<dbReference type="SMART" id="SM00355">
    <property type="entry name" value="ZnF_C2H2"/>
    <property type="match status" value="1"/>
</dbReference>
<reference evidence="13" key="2">
    <citation type="submission" date="2017-11" db="EMBL/GenBank/DDBJ databases">
        <title>Coralsnake Venomics: Analyses of Venom Gland Transcriptomes and Proteomes of Six Brazilian Taxa.</title>
        <authorList>
            <person name="Aird S.D."/>
            <person name="Jorge da Silva N."/>
            <person name="Qiu L."/>
            <person name="Villar-Briones A."/>
            <person name="Aparecida-Saddi V."/>
            <person name="Campos-Telles M.P."/>
            <person name="Grau M."/>
            <person name="Mikheyev A.S."/>
        </authorList>
    </citation>
    <scope>NUCLEOTIDE SEQUENCE</scope>
    <source>
        <tissue evidence="13">Venom_gland</tissue>
    </source>
</reference>
<dbReference type="Gene3D" id="3.30.160.60">
    <property type="entry name" value="Classic Zinc Finger"/>
    <property type="match status" value="1"/>
</dbReference>
<evidence type="ECO:0000256" key="1">
    <source>
        <dbReference type="ARBA" id="ARBA00004123"/>
    </source>
</evidence>
<keyword evidence="8" id="KW-0238">DNA-binding</keyword>
<feature type="domain" description="C2H2-type" evidence="12">
    <location>
        <begin position="37"/>
        <end position="60"/>
    </location>
</feature>
<keyword evidence="7" id="KW-0805">Transcription regulation</keyword>
<organism evidence="13">
    <name type="scientific">Micrurus spixii</name>
    <name type="common">Amazon coral snake</name>
    <dbReference type="NCBI Taxonomy" id="129469"/>
    <lineage>
        <taxon>Eukaryota</taxon>
        <taxon>Metazoa</taxon>
        <taxon>Chordata</taxon>
        <taxon>Craniata</taxon>
        <taxon>Vertebrata</taxon>
        <taxon>Euteleostomi</taxon>
        <taxon>Lepidosauria</taxon>
        <taxon>Squamata</taxon>
        <taxon>Bifurcata</taxon>
        <taxon>Unidentata</taxon>
        <taxon>Episquamata</taxon>
        <taxon>Toxicofera</taxon>
        <taxon>Serpentes</taxon>
        <taxon>Colubroidea</taxon>
        <taxon>Elapidae</taxon>
        <taxon>Elapinae</taxon>
        <taxon>Micrurus</taxon>
    </lineage>
</organism>
<dbReference type="InterPro" id="IPR051967">
    <property type="entry name" value="Krueppel_C2H2-ZF"/>
</dbReference>
<comment type="subcellular location">
    <subcellularLocation>
        <location evidence="1">Nucleus</location>
    </subcellularLocation>
</comment>
<evidence type="ECO:0000256" key="2">
    <source>
        <dbReference type="ARBA" id="ARBA00006991"/>
    </source>
</evidence>
<evidence type="ECO:0000256" key="6">
    <source>
        <dbReference type="ARBA" id="ARBA00022833"/>
    </source>
</evidence>
<dbReference type="InterPro" id="IPR013087">
    <property type="entry name" value="Znf_C2H2_type"/>
</dbReference>
<evidence type="ECO:0000256" key="11">
    <source>
        <dbReference type="PROSITE-ProRule" id="PRU00042"/>
    </source>
</evidence>
<dbReference type="InterPro" id="IPR036236">
    <property type="entry name" value="Znf_C2H2_sf"/>
</dbReference>
<evidence type="ECO:0000313" key="13">
    <source>
        <dbReference type="EMBL" id="LAB32561.1"/>
    </source>
</evidence>
<evidence type="ECO:0000256" key="10">
    <source>
        <dbReference type="ARBA" id="ARBA00023242"/>
    </source>
</evidence>
<evidence type="ECO:0000259" key="12">
    <source>
        <dbReference type="PROSITE" id="PS50157"/>
    </source>
</evidence>
<dbReference type="AlphaFoldDB" id="A0A2D4MGP0"/>
<dbReference type="PROSITE" id="PS50157">
    <property type="entry name" value="ZINC_FINGER_C2H2_2"/>
    <property type="match status" value="1"/>
</dbReference>
<protein>
    <recommendedName>
        <fullName evidence="12">C2H2-type domain-containing protein</fullName>
    </recommendedName>
</protein>
<dbReference type="PANTHER" id="PTHR45925">
    <property type="entry name" value="ZINC FINGER PROTEIN"/>
    <property type="match status" value="1"/>
</dbReference>
<keyword evidence="10" id="KW-0539">Nucleus</keyword>
<dbReference type="GO" id="GO:0005634">
    <property type="term" value="C:nucleus"/>
    <property type="evidence" value="ECO:0007669"/>
    <property type="project" value="UniProtKB-SubCell"/>
</dbReference>
<dbReference type="GO" id="GO:0008270">
    <property type="term" value="F:zinc ion binding"/>
    <property type="evidence" value="ECO:0007669"/>
    <property type="project" value="UniProtKB-KW"/>
</dbReference>
<evidence type="ECO:0000256" key="7">
    <source>
        <dbReference type="ARBA" id="ARBA00023015"/>
    </source>
</evidence>
<accession>A0A2D4MGP0</accession>